<feature type="domain" description="C2H2-type" evidence="8">
    <location>
        <begin position="257"/>
        <end position="284"/>
    </location>
</feature>
<evidence type="ECO:0000256" key="7">
    <source>
        <dbReference type="PROSITE-ProRule" id="PRU00042"/>
    </source>
</evidence>
<dbReference type="InterPro" id="IPR013087">
    <property type="entry name" value="Znf_C2H2_type"/>
</dbReference>
<name>A0ABQ7RWP6_PICAN</name>
<keyword evidence="3" id="KW-0677">Repeat</keyword>
<sequence length="377" mass="42417">MGIGDYGLLSASLASLACCLFGKPEQGFERRQSHPKPKYSASLLHDAFETHDNKIELSWKSLPPTSVYINLGYPRGPPNSASLFMLKFGMASTPPGFSNMQQMSTDHLNARFTQNQYNKLPTLSAVNPLQTQQQPPLVPPSYLYEHQDFMLSDPADYIGLSPPIYYNTQLLGTPNRYSKPGDMFYQFPQQRAQAAPRVPSLGMPQTYMPVLGDHRATASTKTSKSGAVYPCRICGKVFPKPYNLKSHQKTHSNEKPFPCKYCSKPFARSHDRRRHEKLHENDKKLKCGGLLSDGKTTWGCNRKFARPDALRRHFRTDTGVACIRPLMLDFRNSKQVYEEPTEEDTEQVINDIAREAAIEALSVNNNRAGDHDTSSPN</sequence>
<comment type="subcellular location">
    <subcellularLocation>
        <location evidence="1">Nucleus</location>
    </subcellularLocation>
</comment>
<dbReference type="Proteomes" id="UP001197328">
    <property type="component" value="Unassembled WGS sequence"/>
</dbReference>
<evidence type="ECO:0000313" key="9">
    <source>
        <dbReference type="EMBL" id="KAG7849529.1"/>
    </source>
</evidence>
<dbReference type="SMART" id="SM00355">
    <property type="entry name" value="ZnF_C2H2"/>
    <property type="match status" value="2"/>
</dbReference>
<dbReference type="Gene3D" id="3.30.160.60">
    <property type="entry name" value="Classic Zinc Finger"/>
    <property type="match status" value="2"/>
</dbReference>
<evidence type="ECO:0000256" key="5">
    <source>
        <dbReference type="ARBA" id="ARBA00022833"/>
    </source>
</evidence>
<dbReference type="PROSITE" id="PS00028">
    <property type="entry name" value="ZINC_FINGER_C2H2_1"/>
    <property type="match status" value="2"/>
</dbReference>
<gene>
    <name evidence="9" type="ORF">KL940_002559</name>
</gene>
<evidence type="ECO:0000259" key="8">
    <source>
        <dbReference type="PROSITE" id="PS50157"/>
    </source>
</evidence>
<protein>
    <recommendedName>
        <fullName evidence="8">C2H2-type domain-containing protein</fullName>
    </recommendedName>
</protein>
<keyword evidence="10" id="KW-1185">Reference proteome</keyword>
<dbReference type="PANTHER" id="PTHR24394:SF29">
    <property type="entry name" value="MYONEURIN"/>
    <property type="match status" value="1"/>
</dbReference>
<keyword evidence="5" id="KW-0862">Zinc</keyword>
<evidence type="ECO:0000256" key="6">
    <source>
        <dbReference type="ARBA" id="ARBA00023242"/>
    </source>
</evidence>
<dbReference type="Pfam" id="PF00096">
    <property type="entry name" value="zf-C2H2"/>
    <property type="match status" value="2"/>
</dbReference>
<dbReference type="InterPro" id="IPR036236">
    <property type="entry name" value="Znf_C2H2_sf"/>
</dbReference>
<keyword evidence="6" id="KW-0539">Nucleus</keyword>
<comment type="caution">
    <text evidence="9">The sequence shown here is derived from an EMBL/GenBank/DDBJ whole genome shotgun (WGS) entry which is preliminary data.</text>
</comment>
<evidence type="ECO:0000256" key="3">
    <source>
        <dbReference type="ARBA" id="ARBA00022737"/>
    </source>
</evidence>
<proteinExistence type="predicted"/>
<feature type="domain" description="C2H2-type" evidence="8">
    <location>
        <begin position="229"/>
        <end position="256"/>
    </location>
</feature>
<evidence type="ECO:0000313" key="10">
    <source>
        <dbReference type="Proteomes" id="UP001197328"/>
    </source>
</evidence>
<dbReference type="PROSITE" id="PS50157">
    <property type="entry name" value="ZINC_FINGER_C2H2_2"/>
    <property type="match status" value="2"/>
</dbReference>
<accession>A0ABQ7RWP6</accession>
<dbReference type="SUPFAM" id="SSF57667">
    <property type="entry name" value="beta-beta-alpha zinc fingers"/>
    <property type="match status" value="1"/>
</dbReference>
<evidence type="ECO:0000256" key="2">
    <source>
        <dbReference type="ARBA" id="ARBA00022723"/>
    </source>
</evidence>
<reference evidence="9 10" key="1">
    <citation type="journal article" date="2021" name="G3 (Bethesda)">
        <title>Genomic diversity, chromosomal rearrangements, and interspecies hybridization in the ogataea polymorpha species complex.</title>
        <authorList>
            <person name="Hanson S.J."/>
            <person name="Cinneide E.O."/>
            <person name="Salzberg L.I."/>
            <person name="Wolfe K.H."/>
            <person name="McGowan J."/>
            <person name="Fitzpatrick D.A."/>
            <person name="Matlin K."/>
        </authorList>
    </citation>
    <scope>NUCLEOTIDE SEQUENCE [LARGE SCALE GENOMIC DNA]</scope>
    <source>
        <strain evidence="9">51-138</strain>
    </source>
</reference>
<keyword evidence="4 7" id="KW-0863">Zinc-finger</keyword>
<dbReference type="PANTHER" id="PTHR24394">
    <property type="entry name" value="ZINC FINGER PROTEIN"/>
    <property type="match status" value="1"/>
</dbReference>
<evidence type="ECO:0000256" key="1">
    <source>
        <dbReference type="ARBA" id="ARBA00004123"/>
    </source>
</evidence>
<keyword evidence="2" id="KW-0479">Metal-binding</keyword>
<dbReference type="EMBL" id="JAHLVD010000006">
    <property type="protein sequence ID" value="KAG7849529.1"/>
    <property type="molecule type" value="Genomic_DNA"/>
</dbReference>
<evidence type="ECO:0000256" key="4">
    <source>
        <dbReference type="ARBA" id="ARBA00022771"/>
    </source>
</evidence>
<organism evidence="9 10">
    <name type="scientific">Pichia angusta</name>
    <name type="common">Yeast</name>
    <name type="synonym">Hansenula polymorpha</name>
    <dbReference type="NCBI Taxonomy" id="870730"/>
    <lineage>
        <taxon>Eukaryota</taxon>
        <taxon>Fungi</taxon>
        <taxon>Dikarya</taxon>
        <taxon>Ascomycota</taxon>
        <taxon>Saccharomycotina</taxon>
        <taxon>Pichiomycetes</taxon>
        <taxon>Pichiales</taxon>
        <taxon>Pichiaceae</taxon>
        <taxon>Ogataea</taxon>
    </lineage>
</organism>